<comment type="caution">
    <text evidence="1">The sequence shown here is derived from an EMBL/GenBank/DDBJ whole genome shotgun (WGS) entry which is preliminary data.</text>
</comment>
<gene>
    <name evidence="1" type="ORF">D7S89_25680</name>
</gene>
<sequence length="208" mass="23049">MWNENRNDTAALDTRPRLESPLVGAADLLVAHEALQSKAFRLRQRPFLELVNVRGDARDEAFVAAVERTLGVRVPVKPNTIRQAAEYDALWLGPDEWLVRSGEPRAATLEPKLSAALAGVFASVVDVSSGYTVLEASGERVRDVLSRGCPLDLHPRVFAPGRCAQSHYFKASIMLVPMSHDTFEIVVRRSFADYFCRMMLDAAEPLVS</sequence>
<accession>A0A494X6W9</accession>
<name>A0A494X6W9_9BURK</name>
<organism evidence="1 2">
    <name type="scientific">Trinickia fusca</name>
    <dbReference type="NCBI Taxonomy" id="2419777"/>
    <lineage>
        <taxon>Bacteria</taxon>
        <taxon>Pseudomonadati</taxon>
        <taxon>Pseudomonadota</taxon>
        <taxon>Betaproteobacteria</taxon>
        <taxon>Burkholderiales</taxon>
        <taxon>Burkholderiaceae</taxon>
        <taxon>Trinickia</taxon>
    </lineage>
</organism>
<evidence type="ECO:0000313" key="2">
    <source>
        <dbReference type="Proteomes" id="UP000280434"/>
    </source>
</evidence>
<protein>
    <submittedName>
        <fullName evidence="1">Sarcosine oxidase subunit gamma</fullName>
    </submittedName>
</protein>
<evidence type="ECO:0000313" key="1">
    <source>
        <dbReference type="EMBL" id="RKP43503.1"/>
    </source>
</evidence>
<dbReference type="Gene3D" id="3.30.1360.120">
    <property type="entry name" value="Probable tRNA modification gtpase trme, domain 1"/>
    <property type="match status" value="1"/>
</dbReference>
<dbReference type="InterPro" id="IPR007375">
    <property type="entry name" value="SoxG"/>
</dbReference>
<dbReference type="RefSeq" id="WP_121281690.1">
    <property type="nucleotide sequence ID" value="NZ_RBZV01000019.1"/>
</dbReference>
<reference evidence="1 2" key="1">
    <citation type="submission" date="2018-10" db="EMBL/GenBank/DDBJ databases">
        <title>Paraburkholderia sp. 7MK8-2, isolated from soil.</title>
        <authorList>
            <person name="Gao Z.-H."/>
            <person name="Qiu L.-H."/>
        </authorList>
    </citation>
    <scope>NUCLEOTIDE SEQUENCE [LARGE SCALE GENOMIC DNA]</scope>
    <source>
        <strain evidence="1 2">7MK8-2</strain>
    </source>
</reference>
<dbReference type="SUPFAM" id="SSF103025">
    <property type="entry name" value="Folate-binding domain"/>
    <property type="match status" value="1"/>
</dbReference>
<dbReference type="AlphaFoldDB" id="A0A494X6W9"/>
<dbReference type="InterPro" id="IPR027266">
    <property type="entry name" value="TrmE/GcvT-like"/>
</dbReference>
<dbReference type="EMBL" id="RBZV01000019">
    <property type="protein sequence ID" value="RKP43503.1"/>
    <property type="molecule type" value="Genomic_DNA"/>
</dbReference>
<dbReference type="Proteomes" id="UP000280434">
    <property type="component" value="Unassembled WGS sequence"/>
</dbReference>
<dbReference type="OrthoDB" id="9814782at2"/>
<keyword evidence="2" id="KW-1185">Reference proteome</keyword>
<proteinExistence type="predicted"/>
<dbReference type="Pfam" id="PF04268">
    <property type="entry name" value="SoxG"/>
    <property type="match status" value="1"/>
</dbReference>
<dbReference type="Gene3D" id="3.30.70.1520">
    <property type="entry name" value="Heterotetrameric sarcosine oxidase"/>
    <property type="match status" value="1"/>
</dbReference>